<dbReference type="SMART" id="SM00382">
    <property type="entry name" value="AAA"/>
    <property type="match status" value="2"/>
</dbReference>
<sequence>MTTVRVALQNITKRFARVTANDRVSLTVKAGEIHALLGENGAGKSTLMQILYGLYHPDEGEIIVDGQPVQFRDPGDAIACGIGMVHQEFMLVQPMSVVENVILGLKENASGRLDLHAAAARLTALSKQHGLDVDPWAKVQHLPIGVQQRVEILKLLYRDAQVLILDEPTAVLTPQEKAGLFATLTSLRAEGRSVVIVTHKLYEIMAIADRVSVMRSGKMVDTVAVTETSETDLARRMVGRDVVLRVNKSPCRPGKEVLRVDSIALRDESGKQKIWRASLQVAAGEILGIAGVDGNGQSELADALLNLRSVEAGRIWLSGKDITEDSPAQRRAKGIGFIPADRRGVGSITSMSIADNAMLGAQQTFTRARGWLLDRGRIARHAQSIIAHFKVRTPDSEFEAGKLSGGNLQKLILGREVARNPRLLVVEQPTRGLDVGAVEAVWQGLLAAREQGCAIVMISAELEEILNLSDRIAVMYGGQIAGVLDAAEATPEKLGELMAGGKLKKGADDEKAA</sequence>
<evidence type="ECO:0000256" key="9">
    <source>
        <dbReference type="ARBA" id="ARBA00022967"/>
    </source>
</evidence>
<keyword evidence="3" id="KW-0813">Transport</keyword>
<evidence type="ECO:0000256" key="4">
    <source>
        <dbReference type="ARBA" id="ARBA00022475"/>
    </source>
</evidence>
<dbReference type="EMBL" id="JMEE01000023">
    <property type="protein sequence ID" value="RWR02480.1"/>
    <property type="molecule type" value="Genomic_DNA"/>
</dbReference>
<feature type="domain" description="ABC transporter" evidence="11">
    <location>
        <begin position="258"/>
        <end position="502"/>
    </location>
</feature>
<evidence type="ECO:0000256" key="5">
    <source>
        <dbReference type="ARBA" id="ARBA00022597"/>
    </source>
</evidence>
<accession>A0A443IEK3</accession>
<gene>
    <name evidence="12" type="ORF">ED28_08850</name>
</gene>
<evidence type="ECO:0000256" key="3">
    <source>
        <dbReference type="ARBA" id="ARBA00022448"/>
    </source>
</evidence>
<dbReference type="InterPro" id="IPR027417">
    <property type="entry name" value="P-loop_NTPase"/>
</dbReference>
<dbReference type="CDD" id="cd03216">
    <property type="entry name" value="ABC_Carb_Monos_I"/>
    <property type="match status" value="1"/>
</dbReference>
<comment type="caution">
    <text evidence="12">The sequence shown here is derived from an EMBL/GenBank/DDBJ whole genome shotgun (WGS) entry which is preliminary data.</text>
</comment>
<comment type="similarity">
    <text evidence="2">Belongs to the ABC transporter superfamily. Drug exporter-2 (TC 3.A.1.117) family.</text>
</comment>
<keyword evidence="6" id="KW-0677">Repeat</keyword>
<dbReference type="InterPro" id="IPR003593">
    <property type="entry name" value="AAA+_ATPase"/>
</dbReference>
<evidence type="ECO:0000256" key="7">
    <source>
        <dbReference type="ARBA" id="ARBA00022741"/>
    </source>
</evidence>
<keyword evidence="10" id="KW-0472">Membrane</keyword>
<dbReference type="InterPro" id="IPR050107">
    <property type="entry name" value="ABC_carbohydrate_import_ATPase"/>
</dbReference>
<protein>
    <submittedName>
        <fullName evidence="12">Heme ABC transporter ATP-binding protein</fullName>
    </submittedName>
</protein>
<dbReference type="GO" id="GO:0005524">
    <property type="term" value="F:ATP binding"/>
    <property type="evidence" value="ECO:0007669"/>
    <property type="project" value="UniProtKB-KW"/>
</dbReference>
<comment type="subcellular location">
    <subcellularLocation>
        <location evidence="1">Cell inner membrane</location>
        <topology evidence="1">Peripheral membrane protein</topology>
    </subcellularLocation>
</comment>
<dbReference type="CDD" id="cd03215">
    <property type="entry name" value="ABC_Carb_Monos_II"/>
    <property type="match status" value="1"/>
</dbReference>
<reference evidence="12 13" key="1">
    <citation type="submission" date="2014-04" db="EMBL/GenBank/DDBJ databases">
        <title>Draft genome sequence of Pantoea beijingensis strain LMG 27579, an emerging pathogen to Pleurotus eryngii with potential industrial application.</title>
        <authorList>
            <person name="Xu F."/>
            <person name="Liu Y."/>
            <person name="Wang S."/>
            <person name="Yin Y."/>
            <person name="Ma Y."/>
            <person name="Zhao S."/>
            <person name="Rong C."/>
        </authorList>
    </citation>
    <scope>NUCLEOTIDE SEQUENCE [LARGE SCALE GENOMIC DNA]</scope>
    <source>
        <strain evidence="12 13">LMG 27579</strain>
    </source>
</reference>
<dbReference type="InterPro" id="IPR003439">
    <property type="entry name" value="ABC_transporter-like_ATP-bd"/>
</dbReference>
<dbReference type="FunFam" id="3.40.50.300:FF:000127">
    <property type="entry name" value="Ribose import ATP-binding protein RbsA"/>
    <property type="match status" value="1"/>
</dbReference>
<keyword evidence="4" id="KW-1003">Cell membrane</keyword>
<evidence type="ECO:0000256" key="1">
    <source>
        <dbReference type="ARBA" id="ARBA00004417"/>
    </source>
</evidence>
<dbReference type="InterPro" id="IPR017871">
    <property type="entry name" value="ABC_transporter-like_CS"/>
</dbReference>
<dbReference type="PANTHER" id="PTHR43790">
    <property type="entry name" value="CARBOHYDRATE TRANSPORT ATP-BINDING PROTEIN MG119-RELATED"/>
    <property type="match status" value="1"/>
</dbReference>
<dbReference type="Pfam" id="PF00005">
    <property type="entry name" value="ABC_tran"/>
    <property type="match status" value="2"/>
</dbReference>
<evidence type="ECO:0000313" key="13">
    <source>
        <dbReference type="Proteomes" id="UP000288794"/>
    </source>
</evidence>
<proteinExistence type="inferred from homology"/>
<keyword evidence="13" id="KW-1185">Reference proteome</keyword>
<evidence type="ECO:0000256" key="6">
    <source>
        <dbReference type="ARBA" id="ARBA00022737"/>
    </source>
</evidence>
<dbReference type="PROSITE" id="PS00211">
    <property type="entry name" value="ABC_TRANSPORTER_1"/>
    <property type="match status" value="1"/>
</dbReference>
<evidence type="ECO:0000256" key="10">
    <source>
        <dbReference type="ARBA" id="ARBA00023136"/>
    </source>
</evidence>
<dbReference type="GO" id="GO:0016887">
    <property type="term" value="F:ATP hydrolysis activity"/>
    <property type="evidence" value="ECO:0007669"/>
    <property type="project" value="InterPro"/>
</dbReference>
<dbReference type="AlphaFoldDB" id="A0A443IEK3"/>
<evidence type="ECO:0000259" key="11">
    <source>
        <dbReference type="PROSITE" id="PS50893"/>
    </source>
</evidence>
<dbReference type="Proteomes" id="UP000288794">
    <property type="component" value="Unassembled WGS sequence"/>
</dbReference>
<dbReference type="PROSITE" id="PS50893">
    <property type="entry name" value="ABC_TRANSPORTER_2"/>
    <property type="match status" value="2"/>
</dbReference>
<keyword evidence="8 12" id="KW-0067">ATP-binding</keyword>
<keyword evidence="7" id="KW-0547">Nucleotide-binding</keyword>
<evidence type="ECO:0000256" key="2">
    <source>
        <dbReference type="ARBA" id="ARBA00006526"/>
    </source>
</evidence>
<feature type="domain" description="ABC transporter" evidence="11">
    <location>
        <begin position="6"/>
        <end position="241"/>
    </location>
</feature>
<name>A0A443IEK3_9GAMM</name>
<keyword evidence="5" id="KW-0762">Sugar transport</keyword>
<dbReference type="Gene3D" id="3.40.50.300">
    <property type="entry name" value="P-loop containing nucleotide triphosphate hydrolases"/>
    <property type="match status" value="2"/>
</dbReference>
<organism evidence="12 13">
    <name type="scientific">[Pantoea] beijingensis</name>
    <dbReference type="NCBI Taxonomy" id="1324864"/>
    <lineage>
        <taxon>Bacteria</taxon>
        <taxon>Pseudomonadati</taxon>
        <taxon>Pseudomonadota</taxon>
        <taxon>Gammaproteobacteria</taxon>
        <taxon>Enterobacterales</taxon>
        <taxon>Erwiniaceae</taxon>
        <taxon>Erwinia</taxon>
    </lineage>
</organism>
<dbReference type="PANTHER" id="PTHR43790:SF4">
    <property type="entry name" value="GUANOSINE IMPORT ATP-BINDING PROTEIN NUPO"/>
    <property type="match status" value="1"/>
</dbReference>
<keyword evidence="9" id="KW-1278">Translocase</keyword>
<evidence type="ECO:0000256" key="8">
    <source>
        <dbReference type="ARBA" id="ARBA00022840"/>
    </source>
</evidence>
<dbReference type="GO" id="GO:0005886">
    <property type="term" value="C:plasma membrane"/>
    <property type="evidence" value="ECO:0007669"/>
    <property type="project" value="UniProtKB-SubCell"/>
</dbReference>
<dbReference type="SUPFAM" id="SSF52540">
    <property type="entry name" value="P-loop containing nucleoside triphosphate hydrolases"/>
    <property type="match status" value="2"/>
</dbReference>
<evidence type="ECO:0000313" key="12">
    <source>
        <dbReference type="EMBL" id="RWR02480.1"/>
    </source>
</evidence>